<dbReference type="Proteomes" id="UP000517106">
    <property type="component" value="Unassembled WGS sequence"/>
</dbReference>
<dbReference type="EMBL" id="JACIVA010000030">
    <property type="protein sequence ID" value="MBB1096774.1"/>
    <property type="molecule type" value="Genomic_DNA"/>
</dbReference>
<evidence type="ECO:0000313" key="3">
    <source>
        <dbReference type="EMBL" id="MBB1096774.1"/>
    </source>
</evidence>
<gene>
    <name evidence="3" type="ORF">H5S09_02225</name>
</gene>
<keyword evidence="2" id="KW-1133">Transmembrane helix</keyword>
<dbReference type="AlphaFoldDB" id="A0A7W3UJR2"/>
<feature type="transmembrane region" description="Helical" evidence="2">
    <location>
        <begin position="68"/>
        <end position="94"/>
    </location>
</feature>
<evidence type="ECO:0000256" key="1">
    <source>
        <dbReference type="SAM" id="MobiDB-lite"/>
    </source>
</evidence>
<evidence type="ECO:0000256" key="2">
    <source>
        <dbReference type="SAM" id="Phobius"/>
    </source>
</evidence>
<reference evidence="3 4" key="1">
    <citation type="submission" date="2020-07" db="EMBL/GenBank/DDBJ databases">
        <title>Description of Limosilactobacillus balticus sp. nov., Limosilactobacillus agrestis sp. nov., Limosilactobacillus albertensis sp. nov., Limosilactobacillus rudii sp. nov., Limosilactobacillus fastidiosus sp. nov., five novel Limosilactobacillus species isolated from the vertebrate gastrointestinal tract, and proposal of 6 subspecies of Limosilactobacillus reuteri adapted to the gastrointestinal tract of specific vertebrate hosts.</title>
        <authorList>
            <person name="Li F."/>
            <person name="Cheng C."/>
            <person name="Zheng J."/>
            <person name="Quevedo R.M."/>
            <person name="Li J."/>
            <person name="Roos S."/>
            <person name="Gaenzle M.G."/>
            <person name="Walter J."/>
        </authorList>
    </citation>
    <scope>NUCLEOTIDE SEQUENCE [LARGE SCALE GENOMIC DNA]</scope>
    <source>
        <strain evidence="3 4">STM2_1</strain>
    </source>
</reference>
<feature type="region of interest" description="Disordered" evidence="1">
    <location>
        <begin position="34"/>
        <end position="58"/>
    </location>
</feature>
<name>A0A7W3UJR2_9LACO</name>
<keyword evidence="2" id="KW-0812">Transmembrane</keyword>
<sequence length="348" mass="39495">MNNIKYLKRWKLMLTVIMVKLLTAKATFASMGSTGGGGTSTGGGITSTGGGSSSSSNSELNSSGGNDIIGLFILYFLLAPSFDYLIIIFVISYFKKLVIKIKNKRDIVQIKKLKAWMLTPNMTISKFKQDLRKHSIKLVNEKDNPLNQELLHTYAIAQFTYGQSIRQCLTKNSKYLAVLQQHLGHVFLSTMNKEIKLKARTGIIDDVIVNDGNILSCAKITGNLIIAKVQAIGHDDEVNIFSNFDSSFKRQQWTDYVIFGRKDSSSNWKIYNIIYGEHFHLNGTDYNKQTGLDTAGFEEKRLEISDSLIESAKKYRKNHRRLLLCSFVISYIIILLLDYELFKNWHLF</sequence>
<feature type="compositionally biased region" description="Gly residues" evidence="1">
    <location>
        <begin position="34"/>
        <end position="52"/>
    </location>
</feature>
<evidence type="ECO:0000313" key="4">
    <source>
        <dbReference type="Proteomes" id="UP000517106"/>
    </source>
</evidence>
<protein>
    <submittedName>
        <fullName evidence="3">Uncharacterized protein</fullName>
    </submittedName>
</protein>
<feature type="transmembrane region" description="Helical" evidence="2">
    <location>
        <begin position="12"/>
        <end position="31"/>
    </location>
</feature>
<keyword evidence="2" id="KW-0472">Membrane</keyword>
<feature type="transmembrane region" description="Helical" evidence="2">
    <location>
        <begin position="322"/>
        <end position="342"/>
    </location>
</feature>
<proteinExistence type="predicted"/>
<comment type="caution">
    <text evidence="3">The sequence shown here is derived from an EMBL/GenBank/DDBJ whole genome shotgun (WGS) entry which is preliminary data.</text>
</comment>
<organism evidence="3 4">
    <name type="scientific">Limosilactobacillus rudii</name>
    <dbReference type="NCBI Taxonomy" id="2759755"/>
    <lineage>
        <taxon>Bacteria</taxon>
        <taxon>Bacillati</taxon>
        <taxon>Bacillota</taxon>
        <taxon>Bacilli</taxon>
        <taxon>Lactobacillales</taxon>
        <taxon>Lactobacillaceae</taxon>
        <taxon>Limosilactobacillus</taxon>
    </lineage>
</organism>
<accession>A0A7W3UJR2</accession>
<dbReference type="RefSeq" id="WP_182595385.1">
    <property type="nucleotide sequence ID" value="NZ_JACIVA010000030.1"/>
</dbReference>
<keyword evidence="4" id="KW-1185">Reference proteome</keyword>